<sequence length="754" mass="84956">MTPDQVDNTMAAAIGNLNQPQTKRTRIQLSCTHCRHAKLKCDREKPCSQCVKKGRASMCTFVGPATRKRPVVSMQNRLKHLESLVKGAMTNKPSSGLQTLSENRRTIVEAPVYTKDGVSNASGQVVLGANETTYVGATHWAAMLDDIAEVKSYFNEVEREEDPPRDESERPDLSLVFNSESPATKEDLLAALPKRPIVDRLIHRYFNSNSPALHIIHKPTFQRKYKNFWADPHDSPISFLALIFSLMCLATFAALGAGEENADKRGAPMEMIRTYRRCCARCLVLSNYAQPGPYTLETFLIYMEGEFVLNKDDQMNCYLIIGVAVRLALRMGLHRDSENVGGSIAPYQGEIRRRIWHLLVQMDLMVSFHIGLPSMVQAVKSDTRVPLNLRDQDFDEDTKELPPSRPETEITGMSYTLAKGRIARVFGKVVEQANLLTLPHYDEVMALDQELHHAFAAVPPLLRIERMEFSITDSPQLIIQRFGLAVLFHKARCVLHRKYLTKERDHVEFSYSRKAAMGASMELLYIQFEVHEACQPGGPLCKDLWFVSSLALHDLLLAAMIVYLNLIQENEGIALRAGILQAPNNQQTEMITALERSYRIWTETRSMSVDKRKACDVLGNMMERVNSIFRYHSGDQNVSTRATDAAGDKESMSRLSLNEPMPSMGLSTNGIDLFAGGQYQGSNDTVPSSSLAMQFDLDAMSMPMDSLGAMIDMPTRFDWDVFDSHVRQPQANDQAWPDLSFQDIDFGEDYNYNI</sequence>
<organism evidence="5 6">
    <name type="scientific">Hyaloscypha variabilis (strain UAMH 11265 / GT02V1 / F)</name>
    <name type="common">Meliniomyces variabilis</name>
    <dbReference type="NCBI Taxonomy" id="1149755"/>
    <lineage>
        <taxon>Eukaryota</taxon>
        <taxon>Fungi</taxon>
        <taxon>Dikarya</taxon>
        <taxon>Ascomycota</taxon>
        <taxon>Pezizomycotina</taxon>
        <taxon>Leotiomycetes</taxon>
        <taxon>Helotiales</taxon>
        <taxon>Hyaloscyphaceae</taxon>
        <taxon>Hyaloscypha</taxon>
        <taxon>Hyaloscypha variabilis</taxon>
    </lineage>
</organism>
<keyword evidence="6" id="KW-1185">Reference proteome</keyword>
<dbReference type="GO" id="GO:0008270">
    <property type="term" value="F:zinc ion binding"/>
    <property type="evidence" value="ECO:0007669"/>
    <property type="project" value="InterPro"/>
</dbReference>
<accession>A0A2J6R1R0</accession>
<evidence type="ECO:0000259" key="4">
    <source>
        <dbReference type="PROSITE" id="PS50048"/>
    </source>
</evidence>
<dbReference type="AlphaFoldDB" id="A0A2J6R1R0"/>
<dbReference type="SUPFAM" id="SSF57701">
    <property type="entry name" value="Zn2/Cys6 DNA-binding domain"/>
    <property type="match status" value="1"/>
</dbReference>
<keyword evidence="2" id="KW-0479">Metal-binding</keyword>
<evidence type="ECO:0000256" key="1">
    <source>
        <dbReference type="ARBA" id="ARBA00004123"/>
    </source>
</evidence>
<dbReference type="InterPro" id="IPR050613">
    <property type="entry name" value="Sec_Metabolite_Reg"/>
</dbReference>
<dbReference type="PROSITE" id="PS00463">
    <property type="entry name" value="ZN2_CY6_FUNGAL_1"/>
    <property type="match status" value="1"/>
</dbReference>
<feature type="domain" description="Zn(2)-C6 fungal-type" evidence="4">
    <location>
        <begin position="30"/>
        <end position="61"/>
    </location>
</feature>
<reference evidence="5 6" key="1">
    <citation type="submission" date="2016-04" db="EMBL/GenBank/DDBJ databases">
        <title>A degradative enzymes factory behind the ericoid mycorrhizal symbiosis.</title>
        <authorList>
            <consortium name="DOE Joint Genome Institute"/>
            <person name="Martino E."/>
            <person name="Morin E."/>
            <person name="Grelet G."/>
            <person name="Kuo A."/>
            <person name="Kohler A."/>
            <person name="Daghino S."/>
            <person name="Barry K."/>
            <person name="Choi C."/>
            <person name="Cichocki N."/>
            <person name="Clum A."/>
            <person name="Copeland A."/>
            <person name="Hainaut M."/>
            <person name="Haridas S."/>
            <person name="Labutti K."/>
            <person name="Lindquist E."/>
            <person name="Lipzen A."/>
            <person name="Khouja H.-R."/>
            <person name="Murat C."/>
            <person name="Ohm R."/>
            <person name="Olson A."/>
            <person name="Spatafora J."/>
            <person name="Veneault-Fourrey C."/>
            <person name="Henrissat B."/>
            <person name="Grigoriev I."/>
            <person name="Martin F."/>
            <person name="Perotto S."/>
        </authorList>
    </citation>
    <scope>NUCLEOTIDE SEQUENCE [LARGE SCALE GENOMIC DNA]</scope>
    <source>
        <strain evidence="5 6">F</strain>
    </source>
</reference>
<keyword evidence="3" id="KW-0539">Nucleus</keyword>
<evidence type="ECO:0000313" key="5">
    <source>
        <dbReference type="EMBL" id="PMD32458.1"/>
    </source>
</evidence>
<dbReference type="PROSITE" id="PS50048">
    <property type="entry name" value="ZN2_CY6_FUNGAL_2"/>
    <property type="match status" value="1"/>
</dbReference>
<dbReference type="InterPro" id="IPR036864">
    <property type="entry name" value="Zn2-C6_fun-type_DNA-bd_sf"/>
</dbReference>
<dbReference type="GO" id="GO:0005634">
    <property type="term" value="C:nucleus"/>
    <property type="evidence" value="ECO:0007669"/>
    <property type="project" value="UniProtKB-SubCell"/>
</dbReference>
<name>A0A2J6R1R0_HYAVF</name>
<dbReference type="Pfam" id="PF04082">
    <property type="entry name" value="Fungal_trans"/>
    <property type="match status" value="1"/>
</dbReference>
<dbReference type="OrthoDB" id="5431381at2759"/>
<dbReference type="GO" id="GO:0003677">
    <property type="term" value="F:DNA binding"/>
    <property type="evidence" value="ECO:0007669"/>
    <property type="project" value="InterPro"/>
</dbReference>
<dbReference type="GO" id="GO:0000981">
    <property type="term" value="F:DNA-binding transcription factor activity, RNA polymerase II-specific"/>
    <property type="evidence" value="ECO:0007669"/>
    <property type="project" value="InterPro"/>
</dbReference>
<dbReference type="PANTHER" id="PTHR31001:SF49">
    <property type="entry name" value="ZN(II)2CYS6 TRANSCRIPTION FACTOR (EUROFUNG)"/>
    <property type="match status" value="1"/>
</dbReference>
<dbReference type="CDD" id="cd00067">
    <property type="entry name" value="GAL4"/>
    <property type="match status" value="1"/>
</dbReference>
<dbReference type="SMART" id="SM00906">
    <property type="entry name" value="Fungal_trans"/>
    <property type="match status" value="1"/>
</dbReference>
<dbReference type="STRING" id="1149755.A0A2J6R1R0"/>
<protein>
    <recommendedName>
        <fullName evidence="4">Zn(2)-C6 fungal-type domain-containing protein</fullName>
    </recommendedName>
</protein>
<dbReference type="EMBL" id="KZ613959">
    <property type="protein sequence ID" value="PMD32458.1"/>
    <property type="molecule type" value="Genomic_DNA"/>
</dbReference>
<evidence type="ECO:0000256" key="2">
    <source>
        <dbReference type="ARBA" id="ARBA00022723"/>
    </source>
</evidence>
<comment type="subcellular location">
    <subcellularLocation>
        <location evidence="1">Nucleus</location>
    </subcellularLocation>
</comment>
<dbReference type="InterPro" id="IPR001138">
    <property type="entry name" value="Zn2Cys6_DnaBD"/>
</dbReference>
<evidence type="ECO:0000256" key="3">
    <source>
        <dbReference type="ARBA" id="ARBA00023242"/>
    </source>
</evidence>
<dbReference type="InterPro" id="IPR007219">
    <property type="entry name" value="XnlR_reg_dom"/>
</dbReference>
<dbReference type="PANTHER" id="PTHR31001">
    <property type="entry name" value="UNCHARACTERIZED TRANSCRIPTIONAL REGULATORY PROTEIN"/>
    <property type="match status" value="1"/>
</dbReference>
<dbReference type="CDD" id="cd12148">
    <property type="entry name" value="fungal_TF_MHR"/>
    <property type="match status" value="1"/>
</dbReference>
<dbReference type="SMART" id="SM00066">
    <property type="entry name" value="GAL4"/>
    <property type="match status" value="1"/>
</dbReference>
<dbReference type="Proteomes" id="UP000235786">
    <property type="component" value="Unassembled WGS sequence"/>
</dbReference>
<gene>
    <name evidence="5" type="ORF">L207DRAFT_590750</name>
</gene>
<proteinExistence type="predicted"/>
<evidence type="ECO:0000313" key="6">
    <source>
        <dbReference type="Proteomes" id="UP000235786"/>
    </source>
</evidence>
<dbReference type="Gene3D" id="4.10.240.10">
    <property type="entry name" value="Zn(2)-C6 fungal-type DNA-binding domain"/>
    <property type="match status" value="1"/>
</dbReference>
<dbReference type="GO" id="GO:0006351">
    <property type="term" value="P:DNA-templated transcription"/>
    <property type="evidence" value="ECO:0007669"/>
    <property type="project" value="InterPro"/>
</dbReference>
<dbReference type="Pfam" id="PF00172">
    <property type="entry name" value="Zn_clus"/>
    <property type="match status" value="1"/>
</dbReference>